<evidence type="ECO:0000256" key="10">
    <source>
        <dbReference type="ARBA" id="ARBA00022771"/>
    </source>
</evidence>
<dbReference type="Proteomes" id="UP000680279">
    <property type="component" value="Unassembled WGS sequence"/>
</dbReference>
<evidence type="ECO:0000256" key="12">
    <source>
        <dbReference type="ARBA" id="ARBA00022833"/>
    </source>
</evidence>
<dbReference type="Gene3D" id="3.20.190.10">
    <property type="entry name" value="MutM-like, N-terminal"/>
    <property type="match status" value="1"/>
</dbReference>
<proteinExistence type="inferred from homology"/>
<evidence type="ECO:0000256" key="16">
    <source>
        <dbReference type="ARBA" id="ARBA00023268"/>
    </source>
</evidence>
<evidence type="ECO:0000256" key="4">
    <source>
        <dbReference type="ARBA" id="ARBA00011245"/>
    </source>
</evidence>
<reference evidence="23 24" key="1">
    <citation type="submission" date="2021-03" db="EMBL/GenBank/DDBJ databases">
        <title>Antimicrobial resistance genes in bacteria isolated from Japanese honey, and their potential for conferring macrolide and lincosamide resistance in the American foulbrood pathogen Paenibacillus larvae.</title>
        <authorList>
            <person name="Okamoto M."/>
            <person name="Kumagai M."/>
            <person name="Kanamori H."/>
            <person name="Takamatsu D."/>
        </authorList>
    </citation>
    <scope>NUCLEOTIDE SEQUENCE [LARGE SCALE GENOMIC DNA]</scope>
    <source>
        <strain evidence="23 24">J1TS3</strain>
    </source>
</reference>
<dbReference type="InterPro" id="IPR010979">
    <property type="entry name" value="Ribosomal_uS13-like_H2TH"/>
</dbReference>
<evidence type="ECO:0000256" key="14">
    <source>
        <dbReference type="ARBA" id="ARBA00023204"/>
    </source>
</evidence>
<evidence type="ECO:0000313" key="23">
    <source>
        <dbReference type="EMBL" id="GIN20175.1"/>
    </source>
</evidence>
<evidence type="ECO:0000256" key="17">
    <source>
        <dbReference type="ARBA" id="ARBA00023295"/>
    </source>
</evidence>
<dbReference type="PROSITE" id="PS51066">
    <property type="entry name" value="ZF_FPG_2"/>
    <property type="match status" value="1"/>
</dbReference>
<dbReference type="SMART" id="SM00898">
    <property type="entry name" value="Fapy_DNA_glyco"/>
    <property type="match status" value="1"/>
</dbReference>
<feature type="domain" description="Formamidopyrimidine-DNA glycosylase catalytic" evidence="22">
    <location>
        <begin position="2"/>
        <end position="106"/>
    </location>
</feature>
<evidence type="ECO:0000256" key="8">
    <source>
        <dbReference type="ARBA" id="ARBA00022723"/>
    </source>
</evidence>
<keyword evidence="15" id="KW-0456">Lyase</keyword>
<organism evidence="23 24">
    <name type="scientific">Siminovitchia fordii</name>
    <dbReference type="NCBI Taxonomy" id="254759"/>
    <lineage>
        <taxon>Bacteria</taxon>
        <taxon>Bacillati</taxon>
        <taxon>Bacillota</taxon>
        <taxon>Bacilli</taxon>
        <taxon>Bacillales</taxon>
        <taxon>Bacillaceae</taxon>
        <taxon>Siminovitchia</taxon>
    </lineage>
</organism>
<evidence type="ECO:0000256" key="7">
    <source>
        <dbReference type="ARBA" id="ARBA00016240"/>
    </source>
</evidence>
<dbReference type="InterPro" id="IPR015886">
    <property type="entry name" value="H2TH_FPG"/>
</dbReference>
<evidence type="ECO:0000256" key="11">
    <source>
        <dbReference type="ARBA" id="ARBA00022801"/>
    </source>
</evidence>
<dbReference type="Gene3D" id="1.10.8.50">
    <property type="match status" value="1"/>
</dbReference>
<keyword evidence="17" id="KW-0326">Glycosidase</keyword>
<evidence type="ECO:0000256" key="1">
    <source>
        <dbReference type="ARBA" id="ARBA00001668"/>
    </source>
</evidence>
<evidence type="ECO:0000256" key="3">
    <source>
        <dbReference type="ARBA" id="ARBA00009409"/>
    </source>
</evidence>
<dbReference type="InterPro" id="IPR035937">
    <property type="entry name" value="FPG_N"/>
</dbReference>
<dbReference type="EC" id="3.2.2.23" evidence="5"/>
<keyword evidence="13" id="KW-0238">DNA-binding</keyword>
<evidence type="ECO:0000256" key="6">
    <source>
        <dbReference type="ARBA" id="ARBA00012720"/>
    </source>
</evidence>
<dbReference type="InterPro" id="IPR012319">
    <property type="entry name" value="FPG_cat"/>
</dbReference>
<evidence type="ECO:0000256" key="15">
    <source>
        <dbReference type="ARBA" id="ARBA00023239"/>
    </source>
</evidence>
<sequence>MPELPEMETYRIMLQQLVAGHTITGVIITREKSINVPIEQFSDQVMNQKIESIDRKAKHLIFRLKNGVCLLLHLMLGGSMFYGTKGEKPDRTVQVQLSFEDRHLYFIGLRLGYLHLFSPEELKSKLQNIGPEPIDPNFSLDAFLTIMKNKRGGLKTTLMNQEVIAGIGNRYSDEILWHAQLLPDKKINELEQEDVVRLYNSIRFILQKAIQSGGYMGPLFKGDYKTGGYNMYVHGLEGKACSRCGHPILKEELSSRKTYFCQNCQLS</sequence>
<comment type="caution">
    <text evidence="23">The sequence shown here is derived from an EMBL/GenBank/DDBJ whole genome shotgun (WGS) entry which is preliminary data.</text>
</comment>
<protein>
    <recommendedName>
        <fullName evidence="7">Formamidopyrimidine-DNA glycosylase</fullName>
        <ecNumber evidence="5">3.2.2.23</ecNumber>
        <ecNumber evidence="6">4.2.99.18</ecNumber>
    </recommendedName>
    <alternativeName>
        <fullName evidence="18">DNA-(apurinic or apyrimidinic site) lyase MutM</fullName>
    </alternativeName>
</protein>
<dbReference type="SUPFAM" id="SSF81624">
    <property type="entry name" value="N-terminal domain of MutM-like DNA repair proteins"/>
    <property type="match status" value="1"/>
</dbReference>
<dbReference type="Pfam" id="PF01149">
    <property type="entry name" value="Fapy_DNA_glyco"/>
    <property type="match status" value="1"/>
</dbReference>
<comment type="catalytic activity">
    <reaction evidence="1">
        <text>Hydrolysis of DNA containing ring-opened 7-methylguanine residues, releasing 2,6-diamino-4-hydroxy-5-(N-methyl)formamidopyrimidine.</text>
        <dbReference type="EC" id="3.2.2.23"/>
    </reaction>
</comment>
<gene>
    <name evidence="23" type="ORF">J1TS3_13090</name>
</gene>
<dbReference type="NCBIfam" id="TIGR00577">
    <property type="entry name" value="fpg"/>
    <property type="match status" value="1"/>
</dbReference>
<comment type="catalytic activity">
    <reaction evidence="19">
        <text>2'-deoxyribonucleotide-(2'-deoxyribose 5'-phosphate)-2'-deoxyribonucleotide-DNA = a 3'-end 2'-deoxyribonucleotide-(2,3-dehydro-2,3-deoxyribose 5'-phosphate)-DNA + a 5'-end 5'-phospho-2'-deoxyribonucleoside-DNA + H(+)</text>
        <dbReference type="Rhea" id="RHEA:66592"/>
        <dbReference type="Rhea" id="RHEA-COMP:13180"/>
        <dbReference type="Rhea" id="RHEA-COMP:16897"/>
        <dbReference type="Rhea" id="RHEA-COMP:17067"/>
        <dbReference type="ChEBI" id="CHEBI:15378"/>
        <dbReference type="ChEBI" id="CHEBI:136412"/>
        <dbReference type="ChEBI" id="CHEBI:157695"/>
        <dbReference type="ChEBI" id="CHEBI:167181"/>
        <dbReference type="EC" id="4.2.99.18"/>
    </reaction>
</comment>
<dbReference type="InterPro" id="IPR010663">
    <property type="entry name" value="Znf_FPG/IleRS"/>
</dbReference>
<dbReference type="SMART" id="SM01232">
    <property type="entry name" value="H2TH"/>
    <property type="match status" value="1"/>
</dbReference>
<dbReference type="EMBL" id="BOQT01000003">
    <property type="protein sequence ID" value="GIN20175.1"/>
    <property type="molecule type" value="Genomic_DNA"/>
</dbReference>
<evidence type="ECO:0000259" key="22">
    <source>
        <dbReference type="PROSITE" id="PS51068"/>
    </source>
</evidence>
<keyword evidence="10 20" id="KW-0863">Zinc-finger</keyword>
<evidence type="ECO:0000256" key="9">
    <source>
        <dbReference type="ARBA" id="ARBA00022763"/>
    </source>
</evidence>
<evidence type="ECO:0000256" key="18">
    <source>
        <dbReference type="ARBA" id="ARBA00030638"/>
    </source>
</evidence>
<evidence type="ECO:0000256" key="19">
    <source>
        <dbReference type="ARBA" id="ARBA00044632"/>
    </source>
</evidence>
<keyword evidence="11" id="KW-0378">Hydrolase</keyword>
<keyword evidence="12" id="KW-0862">Zinc</keyword>
<evidence type="ECO:0000259" key="21">
    <source>
        <dbReference type="PROSITE" id="PS51066"/>
    </source>
</evidence>
<evidence type="ECO:0000256" key="2">
    <source>
        <dbReference type="ARBA" id="ARBA00001947"/>
    </source>
</evidence>
<dbReference type="RefSeq" id="WP_018705678.1">
    <property type="nucleotide sequence ID" value="NZ_BOQT01000003.1"/>
</dbReference>
<name>A0ABQ4K4Q8_9BACI</name>
<dbReference type="PANTHER" id="PTHR22993:SF9">
    <property type="entry name" value="FORMAMIDOPYRIMIDINE-DNA GLYCOSYLASE"/>
    <property type="match status" value="1"/>
</dbReference>
<dbReference type="PROSITE" id="PS51068">
    <property type="entry name" value="FPG_CAT"/>
    <property type="match status" value="1"/>
</dbReference>
<dbReference type="InterPro" id="IPR020629">
    <property type="entry name" value="FPG_Glyclase"/>
</dbReference>
<dbReference type="Pfam" id="PF06831">
    <property type="entry name" value="H2TH"/>
    <property type="match status" value="1"/>
</dbReference>
<keyword evidence="24" id="KW-1185">Reference proteome</keyword>
<evidence type="ECO:0000256" key="13">
    <source>
        <dbReference type="ARBA" id="ARBA00023125"/>
    </source>
</evidence>
<evidence type="ECO:0000256" key="20">
    <source>
        <dbReference type="PROSITE-ProRule" id="PRU00391"/>
    </source>
</evidence>
<evidence type="ECO:0000256" key="5">
    <source>
        <dbReference type="ARBA" id="ARBA00012024"/>
    </source>
</evidence>
<comment type="similarity">
    <text evidence="3">Belongs to the FPG family.</text>
</comment>
<evidence type="ECO:0000313" key="24">
    <source>
        <dbReference type="Proteomes" id="UP000680279"/>
    </source>
</evidence>
<keyword evidence="8" id="KW-0479">Metal-binding</keyword>
<accession>A0ABQ4K4Q8</accession>
<dbReference type="SUPFAM" id="SSF57716">
    <property type="entry name" value="Glucocorticoid receptor-like (DNA-binding domain)"/>
    <property type="match status" value="1"/>
</dbReference>
<comment type="cofactor">
    <cofactor evidence="2">
        <name>Zn(2+)</name>
        <dbReference type="ChEBI" id="CHEBI:29105"/>
    </cofactor>
</comment>
<keyword evidence="16" id="KW-0511">Multifunctional enzyme</keyword>
<feature type="domain" description="FPG-type" evidence="21">
    <location>
        <begin position="232"/>
        <end position="266"/>
    </location>
</feature>
<dbReference type="SUPFAM" id="SSF46946">
    <property type="entry name" value="S13-like H2TH domain"/>
    <property type="match status" value="1"/>
</dbReference>
<comment type="subunit">
    <text evidence="4">Monomer.</text>
</comment>
<dbReference type="InterPro" id="IPR000214">
    <property type="entry name" value="Znf_DNA_glyclase/AP_lyase"/>
</dbReference>
<keyword evidence="14" id="KW-0234">DNA repair</keyword>
<dbReference type="PANTHER" id="PTHR22993">
    <property type="entry name" value="FORMAMIDOPYRIMIDINE-DNA GLYCOSYLASE"/>
    <property type="match status" value="1"/>
</dbReference>
<keyword evidence="9" id="KW-0227">DNA damage</keyword>
<dbReference type="Pfam" id="PF06827">
    <property type="entry name" value="zf-FPG_IleRS"/>
    <property type="match status" value="1"/>
</dbReference>
<dbReference type="EC" id="4.2.99.18" evidence="6"/>